<comment type="subcellular location">
    <subcellularLocation>
        <location evidence="1">Membrane</location>
        <topology evidence="1">Multi-pass membrane protein</topology>
    </subcellularLocation>
</comment>
<dbReference type="Pfam" id="PF00892">
    <property type="entry name" value="EamA"/>
    <property type="match status" value="2"/>
</dbReference>
<comment type="caution">
    <text evidence="7">The sequence shown here is derived from an EMBL/GenBank/DDBJ whole genome shotgun (WGS) entry which is preliminary data.</text>
</comment>
<evidence type="ECO:0000256" key="1">
    <source>
        <dbReference type="ARBA" id="ARBA00004141"/>
    </source>
</evidence>
<dbReference type="GO" id="GO:0016020">
    <property type="term" value="C:membrane"/>
    <property type="evidence" value="ECO:0007669"/>
    <property type="project" value="UniProtKB-SubCell"/>
</dbReference>
<keyword evidence="3" id="KW-0812">Transmembrane</keyword>
<evidence type="ECO:0000256" key="2">
    <source>
        <dbReference type="ARBA" id="ARBA00007362"/>
    </source>
</evidence>
<organism evidence="7">
    <name type="scientific">Phascolarctobacterium faecium</name>
    <dbReference type="NCBI Taxonomy" id="33025"/>
    <lineage>
        <taxon>Bacteria</taxon>
        <taxon>Bacillati</taxon>
        <taxon>Bacillota</taxon>
        <taxon>Negativicutes</taxon>
        <taxon>Acidaminococcales</taxon>
        <taxon>Acidaminococcaceae</taxon>
        <taxon>Phascolarctobacterium</taxon>
    </lineage>
</organism>
<feature type="domain" description="EamA" evidence="6">
    <location>
        <begin position="146"/>
        <end position="277"/>
    </location>
</feature>
<evidence type="ECO:0000256" key="5">
    <source>
        <dbReference type="ARBA" id="ARBA00023136"/>
    </source>
</evidence>
<proteinExistence type="inferred from homology"/>
<evidence type="ECO:0000259" key="6">
    <source>
        <dbReference type="Pfam" id="PF00892"/>
    </source>
</evidence>
<accession>R6I8K0</accession>
<reference evidence="7" key="1">
    <citation type="submission" date="2012-11" db="EMBL/GenBank/DDBJ databases">
        <title>Dependencies among metagenomic species, viruses, plasmids and units of genetic variation.</title>
        <authorList>
            <person name="Nielsen H.B."/>
            <person name="Almeida M."/>
            <person name="Juncker A.S."/>
            <person name="Rasmussen S."/>
            <person name="Li J."/>
            <person name="Sunagawa S."/>
            <person name="Plichta D."/>
            <person name="Gautier L."/>
            <person name="Le Chatelier E."/>
            <person name="Peletier E."/>
            <person name="Bonde I."/>
            <person name="Nielsen T."/>
            <person name="Manichanh C."/>
            <person name="Arumugam M."/>
            <person name="Batto J."/>
            <person name="Santos M.B.Q.D."/>
            <person name="Blom N."/>
            <person name="Borruel N."/>
            <person name="Burgdorf K.S."/>
            <person name="Boumezbeur F."/>
            <person name="Casellas F."/>
            <person name="Dore J."/>
            <person name="Guarner F."/>
            <person name="Hansen T."/>
            <person name="Hildebrand F."/>
            <person name="Kaas R.S."/>
            <person name="Kennedy S."/>
            <person name="Kristiansen K."/>
            <person name="Kultima J.R."/>
            <person name="Leonard P."/>
            <person name="Levenez F."/>
            <person name="Lund O."/>
            <person name="Moumen B."/>
            <person name="Le Paslier D."/>
            <person name="Pons N."/>
            <person name="Pedersen O."/>
            <person name="Prifti E."/>
            <person name="Qin J."/>
            <person name="Raes J."/>
            <person name="Tap J."/>
            <person name="Tims S."/>
            <person name="Ussery D.W."/>
            <person name="Yamada T."/>
            <person name="MetaHit consortium"/>
            <person name="Renault P."/>
            <person name="Sicheritz-Ponten T."/>
            <person name="Bork P."/>
            <person name="Wang J."/>
            <person name="Brunak S."/>
            <person name="Ehrlich S.D."/>
        </authorList>
    </citation>
    <scope>NUCLEOTIDE SEQUENCE [LARGE SCALE GENOMIC DNA]</scope>
</reference>
<gene>
    <name evidence="7" type="ORF">BN533_00761</name>
</gene>
<dbReference type="Gene3D" id="1.10.3730.20">
    <property type="match status" value="1"/>
</dbReference>
<dbReference type="AlphaFoldDB" id="R6I8K0"/>
<keyword evidence="4" id="KW-1133">Transmembrane helix</keyword>
<dbReference type="PANTHER" id="PTHR32322">
    <property type="entry name" value="INNER MEMBRANE TRANSPORTER"/>
    <property type="match status" value="1"/>
</dbReference>
<dbReference type="RefSeq" id="WP_021717664.1">
    <property type="nucleotide sequence ID" value="NZ_CAKVRS010000001.1"/>
</dbReference>
<dbReference type="STRING" id="1262914.BN533_00761"/>
<dbReference type="SUPFAM" id="SSF103481">
    <property type="entry name" value="Multidrug resistance efflux transporter EmrE"/>
    <property type="match status" value="2"/>
</dbReference>
<dbReference type="InterPro" id="IPR037185">
    <property type="entry name" value="EmrE-like"/>
</dbReference>
<comment type="similarity">
    <text evidence="2">Belongs to the EamA transporter family.</text>
</comment>
<dbReference type="EMBL" id="CBDS010000044">
    <property type="protein sequence ID" value="CDB45635.1"/>
    <property type="molecule type" value="Genomic_DNA"/>
</dbReference>
<protein>
    <submittedName>
        <fullName evidence="7">Putative permease</fullName>
    </submittedName>
</protein>
<feature type="domain" description="EamA" evidence="6">
    <location>
        <begin position="9"/>
        <end position="135"/>
    </location>
</feature>
<dbReference type="eggNOG" id="COG0697">
    <property type="taxonomic scope" value="Bacteria"/>
</dbReference>
<dbReference type="InterPro" id="IPR050638">
    <property type="entry name" value="AA-Vitamin_Transporters"/>
</dbReference>
<name>R6I8K0_9FIRM</name>
<dbReference type="InterPro" id="IPR000620">
    <property type="entry name" value="EamA_dom"/>
</dbReference>
<evidence type="ECO:0000256" key="3">
    <source>
        <dbReference type="ARBA" id="ARBA00022692"/>
    </source>
</evidence>
<dbReference type="HOGENOM" id="CLU_033863_15_1_9"/>
<sequence>MKSSYYKYFAALLLFGSNGIVASNINLPSYEIVLLRLLLGSLFLITVFTVSRQRFTFYRNKHTCLYLFISASAMGASWMLLYEAYQQVGISIASLAYYCGPVIVMILSPFLFRETLTWPKIAGFLTVLAGMCLVNLQALDEGKTIWGLFCGLMSAFMYALMVTANKKAKPESGLENSLLQLVIGSFIVVAFVSMQKNFVLSLTTIDWIPVLLLGLLNTGIGCYLYFSSITDLPVQTVAICGYLEPLSAVVFSVLFLHEVLLPLQMLGAVLILGGAIFGECFNPEKQQWLQSK</sequence>
<evidence type="ECO:0000256" key="4">
    <source>
        <dbReference type="ARBA" id="ARBA00022989"/>
    </source>
</evidence>
<keyword evidence="5" id="KW-0472">Membrane</keyword>
<evidence type="ECO:0000313" key="7">
    <source>
        <dbReference type="EMBL" id="CDB45635.1"/>
    </source>
</evidence>
<dbReference type="PANTHER" id="PTHR32322:SF2">
    <property type="entry name" value="EAMA DOMAIN-CONTAINING PROTEIN"/>
    <property type="match status" value="1"/>
</dbReference>